<organism evidence="1 2">
    <name type="scientific">Scortum barcoo</name>
    <name type="common">barcoo grunter</name>
    <dbReference type="NCBI Taxonomy" id="214431"/>
    <lineage>
        <taxon>Eukaryota</taxon>
        <taxon>Metazoa</taxon>
        <taxon>Chordata</taxon>
        <taxon>Craniata</taxon>
        <taxon>Vertebrata</taxon>
        <taxon>Euteleostomi</taxon>
        <taxon>Actinopterygii</taxon>
        <taxon>Neopterygii</taxon>
        <taxon>Teleostei</taxon>
        <taxon>Neoteleostei</taxon>
        <taxon>Acanthomorphata</taxon>
        <taxon>Eupercaria</taxon>
        <taxon>Centrarchiformes</taxon>
        <taxon>Terapontoidei</taxon>
        <taxon>Terapontidae</taxon>
        <taxon>Scortum</taxon>
    </lineage>
</organism>
<accession>A0ACB8W9Q7</accession>
<reference evidence="1" key="1">
    <citation type="submission" date="2022-04" db="EMBL/GenBank/DDBJ databases">
        <title>Jade perch genome.</title>
        <authorList>
            <person name="Chao B."/>
        </authorList>
    </citation>
    <scope>NUCLEOTIDE SEQUENCE</scope>
    <source>
        <strain evidence="1">CB-2022</strain>
    </source>
</reference>
<comment type="caution">
    <text evidence="1">The sequence shown here is derived from an EMBL/GenBank/DDBJ whole genome shotgun (WGS) entry which is preliminary data.</text>
</comment>
<sequence length="784" mass="86991">SELQRAVSLLGTEQDSSQLRQTLQQKQQQGNQLAKETDRLIKIFSTLPVGPDQRQRKIQKERLLNDFSAALNSFQRTQRQAADKEREFVARVRASSRVSGGQPEDSFGNVPFPGDSQVQAQTEAITEEDLRLIQERETAIRQLESDITDINDIFKDLGVMVHEQGDMIDSIEANVENADVNVQNATQQLARAADYQVKIDGAERMMNGKRGRDGKIDKDGTKEEEREEAFRCINKSEVYRVKRRGASTVPWGAPVLLTTVSDFMSFSPDVLWSASEVVGDPVHQLGVHSHPAQFVPKQSGLDGIEGTGEVQEKNPHCAASLIQMGVGSMKEQVEDGILHTNTWLVGELQAILGVLHLGSEEAEEEPLQHESRSERGSVVWLSSRALPSDSKNVGCLEWGSGSEERMPSMSMFVQGWLSIQPPVTCSEGQRAACQECSNQCSCPSTPPQCPPGVSLVLDGCGCCRVCAKQMGELCTEKDVCDPHKGLYCDFGAPINRHIGVCTAREGATCVFGGMVYKSGETFQSSCKYQCTCLDGAVGCVPLCSMDIRLPSPDCPMPRRVKVPGKCCEEWECGSTYSVMGTALAAYREEETYGPDPSMMRENCLVQTTEWSACSKTCGLGISTRVTNDNRECRLEKQTRLCMVRPCESQLEQSIRKGKKCIRTPRVSKPMKFEISGCTTTKSYRPKFCGVCLDGRCCTPHRTTTLPMEFKCPDGQIMKKHMMFIKSCACHYNCPGENDIFESMYYKKMMGDMATGLNVGLVYAVHSPHRVEERDTKLRPRKEKI</sequence>
<gene>
    <name evidence="1" type="ORF">L3Q82_011209</name>
</gene>
<proteinExistence type="predicted"/>
<keyword evidence="2" id="KW-1185">Reference proteome</keyword>
<feature type="non-terminal residue" evidence="1">
    <location>
        <position position="1"/>
    </location>
</feature>
<protein>
    <submittedName>
        <fullName evidence="1">Uncharacterized protein</fullName>
    </submittedName>
</protein>
<name>A0ACB8W9Q7_9TELE</name>
<evidence type="ECO:0000313" key="1">
    <source>
        <dbReference type="EMBL" id="KAI3364420.1"/>
    </source>
</evidence>
<dbReference type="EMBL" id="CM041543">
    <property type="protein sequence ID" value="KAI3364420.1"/>
    <property type="molecule type" value="Genomic_DNA"/>
</dbReference>
<dbReference type="Proteomes" id="UP000831701">
    <property type="component" value="Chromosome 13"/>
</dbReference>
<evidence type="ECO:0000313" key="2">
    <source>
        <dbReference type="Proteomes" id="UP000831701"/>
    </source>
</evidence>